<feature type="compositionally biased region" description="Low complexity" evidence="2">
    <location>
        <begin position="531"/>
        <end position="542"/>
    </location>
</feature>
<feature type="region of interest" description="Disordered" evidence="2">
    <location>
        <begin position="183"/>
        <end position="273"/>
    </location>
</feature>
<evidence type="ECO:0000256" key="2">
    <source>
        <dbReference type="SAM" id="MobiDB-lite"/>
    </source>
</evidence>
<reference evidence="3" key="1">
    <citation type="submission" date="2023-03" db="EMBL/GenBank/DDBJ databases">
        <title>Massive genome expansion in bonnet fungi (Mycena s.s.) driven by repeated elements and novel gene families across ecological guilds.</title>
        <authorList>
            <consortium name="Lawrence Berkeley National Laboratory"/>
            <person name="Harder C.B."/>
            <person name="Miyauchi S."/>
            <person name="Viragh M."/>
            <person name="Kuo A."/>
            <person name="Thoen E."/>
            <person name="Andreopoulos B."/>
            <person name="Lu D."/>
            <person name="Skrede I."/>
            <person name="Drula E."/>
            <person name="Henrissat B."/>
            <person name="Morin E."/>
            <person name="Kohler A."/>
            <person name="Barry K."/>
            <person name="LaButti K."/>
            <person name="Morin E."/>
            <person name="Salamov A."/>
            <person name="Lipzen A."/>
            <person name="Mereny Z."/>
            <person name="Hegedus B."/>
            <person name="Baldrian P."/>
            <person name="Stursova M."/>
            <person name="Weitz H."/>
            <person name="Taylor A."/>
            <person name="Grigoriev I.V."/>
            <person name="Nagy L.G."/>
            <person name="Martin F."/>
            <person name="Kauserud H."/>
        </authorList>
    </citation>
    <scope>NUCLEOTIDE SEQUENCE</scope>
    <source>
        <strain evidence="3">9144</strain>
    </source>
</reference>
<organism evidence="3 4">
    <name type="scientific">Mycena pura</name>
    <dbReference type="NCBI Taxonomy" id="153505"/>
    <lineage>
        <taxon>Eukaryota</taxon>
        <taxon>Fungi</taxon>
        <taxon>Dikarya</taxon>
        <taxon>Basidiomycota</taxon>
        <taxon>Agaricomycotina</taxon>
        <taxon>Agaricomycetes</taxon>
        <taxon>Agaricomycetidae</taxon>
        <taxon>Agaricales</taxon>
        <taxon>Marasmiineae</taxon>
        <taxon>Mycenaceae</taxon>
        <taxon>Mycena</taxon>
    </lineage>
</organism>
<gene>
    <name evidence="3" type="ORF">GGX14DRAFT_572140</name>
</gene>
<dbReference type="AlphaFoldDB" id="A0AAD6V1C5"/>
<evidence type="ECO:0000313" key="3">
    <source>
        <dbReference type="EMBL" id="KAJ7200385.1"/>
    </source>
</evidence>
<evidence type="ECO:0000256" key="1">
    <source>
        <dbReference type="SAM" id="Coils"/>
    </source>
</evidence>
<feature type="compositionally biased region" description="Basic and acidic residues" evidence="2">
    <location>
        <begin position="571"/>
        <end position="582"/>
    </location>
</feature>
<keyword evidence="1" id="KW-0175">Coiled coil</keyword>
<proteinExistence type="predicted"/>
<accession>A0AAD6V1C5</accession>
<protein>
    <submittedName>
        <fullName evidence="3">Uncharacterized protein</fullName>
    </submittedName>
</protein>
<feature type="compositionally biased region" description="Acidic residues" evidence="2">
    <location>
        <begin position="202"/>
        <end position="219"/>
    </location>
</feature>
<evidence type="ECO:0000313" key="4">
    <source>
        <dbReference type="Proteomes" id="UP001219525"/>
    </source>
</evidence>
<dbReference type="Proteomes" id="UP001219525">
    <property type="component" value="Unassembled WGS sequence"/>
</dbReference>
<keyword evidence="4" id="KW-1185">Reference proteome</keyword>
<feature type="region of interest" description="Disordered" evidence="2">
    <location>
        <begin position="527"/>
        <end position="588"/>
    </location>
</feature>
<dbReference type="EMBL" id="JARJCW010000063">
    <property type="protein sequence ID" value="KAJ7200385.1"/>
    <property type="molecule type" value="Genomic_DNA"/>
</dbReference>
<comment type="caution">
    <text evidence="3">The sequence shown here is derived from an EMBL/GenBank/DDBJ whole genome shotgun (WGS) entry which is preliminary data.</text>
</comment>
<feature type="coiled-coil region" evidence="1">
    <location>
        <begin position="442"/>
        <end position="469"/>
    </location>
</feature>
<sequence>MTPPSTLIAQPSPSLEPPLTAGQLLKPLHFTSTQTIFFFPRMSSKLKGSSTRDPDPVDDAFYVAPTASHFWSAFNHSGTRLFVNVLRKLSANVEIPANVASNAMNVGIRATRYLFAQLSGTEPPEDILALVGLVHQLCELVPDAPSEYLRIPALSAPDHLLPENFQVPFWAAPTELELANAPTFPQSSRKTPARLSSIANQQDDDGEEEQDEEDGDGDFEMERPGRRLQKANEPGQPPAPNASPPNTWKTLTTSPFPHPRSPDHLAPETPLSNPVNPLEKEIIRNVGLTEIKYRVGQAIVSILKTKETFHKRVNLNLPEDAGATITVAIARKGPSVKPPFRSAMGSTPHARTHENNDFESEFAPLEPIPLKEVESLVVDEAQFPPFSCLNRVLSRVDCQPSGYGVQCARCQTKCIKSCEHTLSSMELSNLFATIAKQNTFSLEMAKYVVDDLKATIARAKRDYDSLRLSISAVEHSVCRTIEQARAATDVFGTDGLLSYFEPPKSSQDPNAVDLLNRLIENFNSMKAAPGDSIASTPAPAIAPDDEDDAVPGLSQRPPATPAAKKPLSKAPRSESRVIRDAPEGGNDN</sequence>
<name>A0AAD6V1C5_9AGAR</name>